<evidence type="ECO:0000256" key="4">
    <source>
        <dbReference type="ARBA" id="ARBA00023136"/>
    </source>
</evidence>
<keyword evidence="5" id="KW-0998">Cell outer membrane</keyword>
<evidence type="ECO:0000259" key="6">
    <source>
        <dbReference type="Pfam" id="PF07980"/>
    </source>
</evidence>
<dbReference type="Pfam" id="PF14322">
    <property type="entry name" value="SusD-like_3"/>
    <property type="match status" value="1"/>
</dbReference>
<accession>A0AAE6ESM3</accession>
<dbReference type="InterPro" id="IPR011990">
    <property type="entry name" value="TPR-like_helical_dom_sf"/>
</dbReference>
<dbReference type="Proteomes" id="UP000036847">
    <property type="component" value="Chromosome"/>
</dbReference>
<proteinExistence type="inferred from homology"/>
<feature type="domain" description="RagB/SusD" evidence="6">
    <location>
        <begin position="310"/>
        <end position="465"/>
    </location>
</feature>
<reference evidence="8 9" key="1">
    <citation type="submission" date="2019-03" db="EMBL/GenBank/DDBJ databases">
        <title>Complete genome assembly of MDR B. fragilis.</title>
        <authorList>
            <person name="Sydenham T.V."/>
            <person name="Hasman H."/>
            <person name="Justesen U.S."/>
        </authorList>
    </citation>
    <scope>NUCLEOTIDE SEQUENCE [LARGE SCALE GENOMIC DNA]</scope>
    <source>
        <strain evidence="8 9">DCMSKEJBY0001B</strain>
    </source>
</reference>
<comment type="similarity">
    <text evidence="2">Belongs to the SusD family.</text>
</comment>
<keyword evidence="4" id="KW-0472">Membrane</keyword>
<dbReference type="GO" id="GO:0009279">
    <property type="term" value="C:cell outer membrane"/>
    <property type="evidence" value="ECO:0007669"/>
    <property type="project" value="UniProtKB-SubCell"/>
</dbReference>
<name>A0AAE6ESM3_BACFG</name>
<dbReference type="SUPFAM" id="SSF48452">
    <property type="entry name" value="TPR-like"/>
    <property type="match status" value="1"/>
</dbReference>
<evidence type="ECO:0000259" key="7">
    <source>
        <dbReference type="Pfam" id="PF14322"/>
    </source>
</evidence>
<dbReference type="InterPro" id="IPR012944">
    <property type="entry name" value="SusD_RagB_dom"/>
</dbReference>
<evidence type="ECO:0000256" key="2">
    <source>
        <dbReference type="ARBA" id="ARBA00006275"/>
    </source>
</evidence>
<evidence type="ECO:0000256" key="3">
    <source>
        <dbReference type="ARBA" id="ARBA00022729"/>
    </source>
</evidence>
<dbReference type="Gene3D" id="1.25.40.390">
    <property type="match status" value="1"/>
</dbReference>
<comment type="subcellular location">
    <subcellularLocation>
        <location evidence="1">Cell outer membrane</location>
    </subcellularLocation>
</comment>
<organism evidence="8 9">
    <name type="scientific">Bacteroides fragilis</name>
    <dbReference type="NCBI Taxonomy" id="817"/>
    <lineage>
        <taxon>Bacteria</taxon>
        <taxon>Pseudomonadati</taxon>
        <taxon>Bacteroidota</taxon>
        <taxon>Bacteroidia</taxon>
        <taxon>Bacteroidales</taxon>
        <taxon>Bacteroidaceae</taxon>
        <taxon>Bacteroides</taxon>
    </lineage>
</organism>
<evidence type="ECO:0000256" key="1">
    <source>
        <dbReference type="ARBA" id="ARBA00004442"/>
    </source>
</evidence>
<dbReference type="Pfam" id="PF07980">
    <property type="entry name" value="SusD_RagB"/>
    <property type="match status" value="1"/>
</dbReference>
<feature type="domain" description="SusD-like N-terminal" evidence="7">
    <location>
        <begin position="28"/>
        <end position="199"/>
    </location>
</feature>
<evidence type="ECO:0000313" key="9">
    <source>
        <dbReference type="Proteomes" id="UP000036847"/>
    </source>
</evidence>
<dbReference type="InterPro" id="IPR033985">
    <property type="entry name" value="SusD-like_N"/>
</dbReference>
<dbReference type="AlphaFoldDB" id="A0AAE6ESM3"/>
<evidence type="ECO:0000313" key="8">
    <source>
        <dbReference type="EMBL" id="QCQ44625.1"/>
    </source>
</evidence>
<sequence length="465" mass="53684">MYNVINPNIFPKTEEDAEALVTSAAYTPFNSYHLFYVAWTGVQITTDMTTDIGDCQWNDSYWPDILNVNFTANSSGLNQYYKYVRDISKMTLTLDRIADISMNDEKKVQLNAELHCARGWLAYLLYDLYGPIQIASLEELENTGTEIIIPRKTKEETVLFIETELRAALELPASYVPSDPNYGRFTRGLAYTILMKLYMHEKDWDKAEVCARELMKPEYGYKLVPQYKDIFTLENEKNAETIWACQCDPAVNTQMWLAHVLSSEVPTTNPNIQKWGGFRMTWSFYDTFEPIDKRLEKVTADFIGLDGVHYNKENRGTVLLKGALPIKYGEDPIATGAESQIDWIVYRYADVLTSLSEIIVRKNNAVTQEAVDLLNTVRERAGLKLYVLSDFTDVQDFLDKWLLERGHEFWFEGLRRTDLIRHGKYIEFARKYKDSQTAEDYMTLMPLPQSVINEGKGKIIQNPGY</sequence>
<keyword evidence="3" id="KW-0732">Signal</keyword>
<dbReference type="EMBL" id="CP036546">
    <property type="protein sequence ID" value="QCQ44625.1"/>
    <property type="molecule type" value="Genomic_DNA"/>
</dbReference>
<protein>
    <submittedName>
        <fullName evidence="8">RagB/SusD family nutrient uptake outer membrane protein</fullName>
    </submittedName>
</protein>
<evidence type="ECO:0000256" key="5">
    <source>
        <dbReference type="ARBA" id="ARBA00023237"/>
    </source>
</evidence>
<gene>
    <name evidence="8" type="ORF">EC80_007095</name>
</gene>